<name>C4PL59_BRAEL</name>
<sequence>MLRELAFEKLTSVKRIRNEPMEKALTFATSCFAFSIHLCLAQTCARCCPDAARPLQYLSSRRSRLILVSIRI</sequence>
<protein>
    <submittedName>
        <fullName evidence="1">Uncharacterized protein</fullName>
    </submittedName>
</protein>
<organism evidence="1">
    <name type="scientific">Bradyrhizobium elkanii</name>
    <dbReference type="NCBI Taxonomy" id="29448"/>
    <lineage>
        <taxon>Bacteria</taxon>
        <taxon>Pseudomonadati</taxon>
        <taxon>Pseudomonadota</taxon>
        <taxon>Alphaproteobacteria</taxon>
        <taxon>Hyphomicrobiales</taxon>
        <taxon>Nitrobacteraceae</taxon>
        <taxon>Bradyrhizobium</taxon>
    </lineage>
</organism>
<evidence type="ECO:0000313" key="1">
    <source>
        <dbReference type="EMBL" id="CAQ57554.1"/>
    </source>
</evidence>
<accession>C4PL59</accession>
<dbReference type="EMBL" id="FM162234">
    <property type="protein sequence ID" value="CAQ57554.1"/>
    <property type="molecule type" value="Genomic_DNA"/>
</dbReference>
<reference evidence="1" key="1">
    <citation type="journal article" date="2009" name="FEMS Microbiol. Lett.">
        <title>Genetic organization and functional analysis of the type III secretion system of Bradyrhizobium elkanii.</title>
        <authorList>
            <person name="Okazaki S."/>
            <person name="Zehner S."/>
            <person name="Hempel J."/>
            <person name="Lang K."/>
            <person name="Gottfert M."/>
        </authorList>
    </citation>
    <scope>NUCLEOTIDE SEQUENCE</scope>
    <source>
        <strain evidence="1">USDA61</strain>
    </source>
</reference>
<dbReference type="AlphaFoldDB" id="C4PL59"/>
<proteinExistence type="predicted"/>